<comment type="catalytic activity">
    <reaction evidence="8">
        <text>L-seryl-[protein] + ATP = O-phospho-L-seryl-[protein] + ADP + H(+)</text>
        <dbReference type="Rhea" id="RHEA:17989"/>
        <dbReference type="Rhea" id="RHEA-COMP:9863"/>
        <dbReference type="Rhea" id="RHEA-COMP:11604"/>
        <dbReference type="ChEBI" id="CHEBI:15378"/>
        <dbReference type="ChEBI" id="CHEBI:29999"/>
        <dbReference type="ChEBI" id="CHEBI:30616"/>
        <dbReference type="ChEBI" id="CHEBI:83421"/>
        <dbReference type="ChEBI" id="CHEBI:456216"/>
        <dbReference type="EC" id="2.7.11.1"/>
    </reaction>
</comment>
<keyword evidence="2" id="KW-0723">Serine/threonine-protein kinase</keyword>
<keyword evidence="4" id="KW-0547">Nucleotide-binding</keyword>
<dbReference type="InterPro" id="IPR031634">
    <property type="entry name" value="PknG_rubred"/>
</dbReference>
<dbReference type="Pfam" id="PF16919">
    <property type="entry name" value="PknG_rubred"/>
    <property type="match status" value="1"/>
</dbReference>
<keyword evidence="11" id="KW-1185">Reference proteome</keyword>
<dbReference type="PANTHER" id="PTHR24363">
    <property type="entry name" value="SERINE/THREONINE PROTEIN KINASE"/>
    <property type="match status" value="1"/>
</dbReference>
<proteinExistence type="predicted"/>
<dbReference type="InterPro" id="IPR031636">
    <property type="entry name" value="PknG_TPR"/>
</dbReference>
<dbReference type="Pfam" id="PF00069">
    <property type="entry name" value="Pkinase"/>
    <property type="match status" value="1"/>
</dbReference>
<accession>A0ABW6R4C4</accession>
<dbReference type="SMART" id="SM00220">
    <property type="entry name" value="S_TKc"/>
    <property type="match status" value="1"/>
</dbReference>
<dbReference type="SUPFAM" id="SSF56112">
    <property type="entry name" value="Protein kinase-like (PK-like)"/>
    <property type="match status" value="1"/>
</dbReference>
<dbReference type="CDD" id="cd14014">
    <property type="entry name" value="STKc_PknB_like"/>
    <property type="match status" value="1"/>
</dbReference>
<dbReference type="Proteomes" id="UP001601948">
    <property type="component" value="Unassembled WGS sequence"/>
</dbReference>
<sequence length="602" mass="65669">MTNDVRGGTKVRPTETDVPVLEIREVAEHKRFCWKCGRPVGRHDQHGPGPLRGTCGRCGAPFSFRPALREGDVVADQYEVKGCLAYGGIGWVFLAKDRRVGGRWVVLKGLQNPQDIDAHVTALVERQFLSELAHPSIVEIYNFVIHRGSDGTAGGYIVMEYVGGRSLDMVLEQQAPEPLPVADAIAYVLEILPALGYIHTLGLAYNDLKPANIMAGQDEVKLIDLGAVSALRSGGSLYGTPGYQAPEVTSTGPTVASDIFTVGRTLAALTLPGKPTDPLPTDSPILRRYPAFARLLDRATAEDPARRFPSVAALSEQLRGVLRMVRAHHGFRDDPHISTVFGSVRGDFRGYDRVTAADLAAALPIPLLDSDDSGWRIDWYDAITALTTDQLTQAYQSFGEVSEAVPGELMPLLAQAATAELCADDAADEAQRQDWHRLATDHYRAVWHTDRTVVTAAFGLARQELRDGAPVAAIGLLRQVRTALPHNDIARRAFAQLLADLPLTDLTQGLLDEAADGLATLPAERRVLKLRATVLQSALAWLCAGAEPNSHCDRIFGHPYTERGLRDGVEAALRELAFATPDRWARFALVDRANAVRARTWW</sequence>
<evidence type="ECO:0000259" key="9">
    <source>
        <dbReference type="PROSITE" id="PS50011"/>
    </source>
</evidence>
<keyword evidence="6" id="KW-0067">ATP-binding</keyword>
<gene>
    <name evidence="10" type="ORF">ACFYV7_35355</name>
</gene>
<organism evidence="10 11">
    <name type="scientific">Nocardia suismassiliense</name>
    <dbReference type="NCBI Taxonomy" id="2077092"/>
    <lineage>
        <taxon>Bacteria</taxon>
        <taxon>Bacillati</taxon>
        <taxon>Actinomycetota</taxon>
        <taxon>Actinomycetes</taxon>
        <taxon>Mycobacteriales</taxon>
        <taxon>Nocardiaceae</taxon>
        <taxon>Nocardia</taxon>
    </lineage>
</organism>
<dbReference type="PANTHER" id="PTHR24363:SF0">
    <property type="entry name" value="SERINE_THREONINE KINASE LIKE DOMAIN CONTAINING 1"/>
    <property type="match status" value="1"/>
</dbReference>
<feature type="domain" description="Protein kinase" evidence="9">
    <location>
        <begin position="78"/>
        <end position="331"/>
    </location>
</feature>
<dbReference type="Gene3D" id="1.10.510.10">
    <property type="entry name" value="Transferase(Phosphotransferase) domain 1"/>
    <property type="match status" value="1"/>
</dbReference>
<comment type="catalytic activity">
    <reaction evidence="7">
        <text>L-threonyl-[protein] + ATP = O-phospho-L-threonyl-[protein] + ADP + H(+)</text>
        <dbReference type="Rhea" id="RHEA:46608"/>
        <dbReference type="Rhea" id="RHEA-COMP:11060"/>
        <dbReference type="Rhea" id="RHEA-COMP:11605"/>
        <dbReference type="ChEBI" id="CHEBI:15378"/>
        <dbReference type="ChEBI" id="CHEBI:30013"/>
        <dbReference type="ChEBI" id="CHEBI:30616"/>
        <dbReference type="ChEBI" id="CHEBI:61977"/>
        <dbReference type="ChEBI" id="CHEBI:456216"/>
        <dbReference type="EC" id="2.7.11.1"/>
    </reaction>
</comment>
<evidence type="ECO:0000256" key="7">
    <source>
        <dbReference type="ARBA" id="ARBA00047899"/>
    </source>
</evidence>
<dbReference type="InterPro" id="IPR000719">
    <property type="entry name" value="Prot_kinase_dom"/>
</dbReference>
<dbReference type="InterPro" id="IPR011990">
    <property type="entry name" value="TPR-like_helical_dom_sf"/>
</dbReference>
<evidence type="ECO:0000256" key="6">
    <source>
        <dbReference type="ARBA" id="ARBA00022840"/>
    </source>
</evidence>
<dbReference type="EC" id="2.7.11.1" evidence="1"/>
<evidence type="ECO:0000313" key="10">
    <source>
        <dbReference type="EMBL" id="MFF3228118.1"/>
    </source>
</evidence>
<evidence type="ECO:0000313" key="11">
    <source>
        <dbReference type="Proteomes" id="UP001601948"/>
    </source>
</evidence>
<evidence type="ECO:0000256" key="8">
    <source>
        <dbReference type="ARBA" id="ARBA00048679"/>
    </source>
</evidence>
<dbReference type="RefSeq" id="WP_387724645.1">
    <property type="nucleotide sequence ID" value="NZ_JBIAPI010000012.1"/>
</dbReference>
<dbReference type="InterPro" id="IPR011009">
    <property type="entry name" value="Kinase-like_dom_sf"/>
</dbReference>
<evidence type="ECO:0000256" key="1">
    <source>
        <dbReference type="ARBA" id="ARBA00012513"/>
    </source>
</evidence>
<evidence type="ECO:0000256" key="2">
    <source>
        <dbReference type="ARBA" id="ARBA00022527"/>
    </source>
</evidence>
<keyword evidence="3" id="KW-0808">Transferase</keyword>
<comment type="caution">
    <text evidence="10">The sequence shown here is derived from an EMBL/GenBank/DDBJ whole genome shotgun (WGS) entry which is preliminary data.</text>
</comment>
<reference evidence="10 11" key="1">
    <citation type="submission" date="2024-10" db="EMBL/GenBank/DDBJ databases">
        <title>The Natural Products Discovery Center: Release of the First 8490 Sequenced Strains for Exploring Actinobacteria Biosynthetic Diversity.</title>
        <authorList>
            <person name="Kalkreuter E."/>
            <person name="Kautsar S.A."/>
            <person name="Yang D."/>
            <person name="Bader C.D."/>
            <person name="Teijaro C.N."/>
            <person name="Fluegel L."/>
            <person name="Davis C.M."/>
            <person name="Simpson J.R."/>
            <person name="Lauterbach L."/>
            <person name="Steele A.D."/>
            <person name="Gui C."/>
            <person name="Meng S."/>
            <person name="Li G."/>
            <person name="Viehrig K."/>
            <person name="Ye F."/>
            <person name="Su P."/>
            <person name="Kiefer A.F."/>
            <person name="Nichols A."/>
            <person name="Cepeda A.J."/>
            <person name="Yan W."/>
            <person name="Fan B."/>
            <person name="Jiang Y."/>
            <person name="Adhikari A."/>
            <person name="Zheng C.-J."/>
            <person name="Schuster L."/>
            <person name="Cowan T.M."/>
            <person name="Smanski M.J."/>
            <person name="Chevrette M.G."/>
            <person name="De Carvalho L.P.S."/>
            <person name="Shen B."/>
        </authorList>
    </citation>
    <scope>NUCLEOTIDE SEQUENCE [LARGE SCALE GENOMIC DNA]</scope>
    <source>
        <strain evidence="10 11">NPDC003040</strain>
    </source>
</reference>
<protein>
    <recommendedName>
        <fullName evidence="1">non-specific serine/threonine protein kinase</fullName>
        <ecNumber evidence="1">2.7.11.1</ecNumber>
    </recommendedName>
</protein>
<name>A0ABW6R4C4_9NOCA</name>
<keyword evidence="5" id="KW-0418">Kinase</keyword>
<evidence type="ECO:0000256" key="4">
    <source>
        <dbReference type="ARBA" id="ARBA00022741"/>
    </source>
</evidence>
<evidence type="ECO:0000256" key="5">
    <source>
        <dbReference type="ARBA" id="ARBA00022777"/>
    </source>
</evidence>
<evidence type="ECO:0000256" key="3">
    <source>
        <dbReference type="ARBA" id="ARBA00022679"/>
    </source>
</evidence>
<dbReference type="Gene3D" id="1.25.40.10">
    <property type="entry name" value="Tetratricopeptide repeat domain"/>
    <property type="match status" value="2"/>
</dbReference>
<dbReference type="Pfam" id="PF16918">
    <property type="entry name" value="PknG_TPR"/>
    <property type="match status" value="1"/>
</dbReference>
<dbReference type="EMBL" id="JBIAPI010000012">
    <property type="protein sequence ID" value="MFF3228118.1"/>
    <property type="molecule type" value="Genomic_DNA"/>
</dbReference>
<dbReference type="PROSITE" id="PS50011">
    <property type="entry name" value="PROTEIN_KINASE_DOM"/>
    <property type="match status" value="1"/>
</dbReference>
<dbReference type="Gene3D" id="3.30.200.20">
    <property type="entry name" value="Phosphorylase Kinase, domain 1"/>
    <property type="match status" value="1"/>
</dbReference>